<dbReference type="AlphaFoldDB" id="A0AA40KHA2"/>
<keyword evidence="2" id="KW-1185">Reference proteome</keyword>
<name>A0AA40KHA2_9HYME</name>
<gene>
    <name evidence="1" type="ORF">K0M31_012304</name>
</gene>
<sequence length="76" mass="8617">MSEDSDSVSEEERSLFRPFTRESLAAIEARIAEEHAKQKELEKKRAEGEVGSSTYICYRHVVSRASIRKESSLAGR</sequence>
<proteinExistence type="predicted"/>
<reference evidence="1" key="1">
    <citation type="submission" date="2021-10" db="EMBL/GenBank/DDBJ databases">
        <title>Melipona bicolor Genome sequencing and assembly.</title>
        <authorList>
            <person name="Araujo N.S."/>
            <person name="Arias M.C."/>
        </authorList>
    </citation>
    <scope>NUCLEOTIDE SEQUENCE</scope>
    <source>
        <strain evidence="1">USP_2M_L1-L4_2017</strain>
        <tissue evidence="1">Whole body</tissue>
    </source>
</reference>
<protein>
    <submittedName>
        <fullName evidence="1">Uncharacterized protein</fullName>
    </submittedName>
</protein>
<organism evidence="1 2">
    <name type="scientific">Melipona bicolor</name>
    <dbReference type="NCBI Taxonomy" id="60889"/>
    <lineage>
        <taxon>Eukaryota</taxon>
        <taxon>Metazoa</taxon>
        <taxon>Ecdysozoa</taxon>
        <taxon>Arthropoda</taxon>
        <taxon>Hexapoda</taxon>
        <taxon>Insecta</taxon>
        <taxon>Pterygota</taxon>
        <taxon>Neoptera</taxon>
        <taxon>Endopterygota</taxon>
        <taxon>Hymenoptera</taxon>
        <taxon>Apocrita</taxon>
        <taxon>Aculeata</taxon>
        <taxon>Apoidea</taxon>
        <taxon>Anthophila</taxon>
        <taxon>Apidae</taxon>
        <taxon>Melipona</taxon>
    </lineage>
</organism>
<dbReference type="Proteomes" id="UP001177670">
    <property type="component" value="Unassembled WGS sequence"/>
</dbReference>
<evidence type="ECO:0000313" key="1">
    <source>
        <dbReference type="EMBL" id="KAK1120320.1"/>
    </source>
</evidence>
<accession>A0AA40KHA2</accession>
<evidence type="ECO:0000313" key="2">
    <source>
        <dbReference type="Proteomes" id="UP001177670"/>
    </source>
</evidence>
<comment type="caution">
    <text evidence="1">The sequence shown here is derived from an EMBL/GenBank/DDBJ whole genome shotgun (WGS) entry which is preliminary data.</text>
</comment>
<dbReference type="EMBL" id="JAHYIQ010000031">
    <property type="protein sequence ID" value="KAK1120320.1"/>
    <property type="molecule type" value="Genomic_DNA"/>
</dbReference>